<name>A0A498NSL0_LABRO</name>
<organism evidence="2 3">
    <name type="scientific">Labeo rohita</name>
    <name type="common">Indian major carp</name>
    <name type="synonym">Cyprinus rohita</name>
    <dbReference type="NCBI Taxonomy" id="84645"/>
    <lineage>
        <taxon>Eukaryota</taxon>
        <taxon>Metazoa</taxon>
        <taxon>Chordata</taxon>
        <taxon>Craniata</taxon>
        <taxon>Vertebrata</taxon>
        <taxon>Euteleostomi</taxon>
        <taxon>Actinopterygii</taxon>
        <taxon>Neopterygii</taxon>
        <taxon>Teleostei</taxon>
        <taxon>Ostariophysi</taxon>
        <taxon>Cypriniformes</taxon>
        <taxon>Cyprinidae</taxon>
        <taxon>Labeoninae</taxon>
        <taxon>Labeonini</taxon>
        <taxon>Labeo</taxon>
    </lineage>
</organism>
<proteinExistence type="predicted"/>
<keyword evidence="3" id="KW-1185">Reference proteome</keyword>
<comment type="caution">
    <text evidence="2">The sequence shown here is derived from an EMBL/GenBank/DDBJ whole genome shotgun (WGS) entry which is preliminary data.</text>
</comment>
<gene>
    <name evidence="2" type="ORF">ROHU_003863</name>
</gene>
<feature type="region of interest" description="Disordered" evidence="1">
    <location>
        <begin position="56"/>
        <end position="78"/>
    </location>
</feature>
<evidence type="ECO:0000313" key="3">
    <source>
        <dbReference type="Proteomes" id="UP000290572"/>
    </source>
</evidence>
<evidence type="ECO:0000256" key="1">
    <source>
        <dbReference type="SAM" id="MobiDB-lite"/>
    </source>
</evidence>
<protein>
    <submittedName>
        <fullName evidence="2">Uncharacterized protein</fullName>
    </submittedName>
</protein>
<accession>A0A498NSL0</accession>
<evidence type="ECO:0000313" key="2">
    <source>
        <dbReference type="EMBL" id="RXN35100.1"/>
    </source>
</evidence>
<sequence>MTVKTLRARISMILNCTPANSLPPPPVTVEPREERLRQPHAVGLSDERMSTQFLHAHHPKEPPVSDTKSSLRPSDDTRDLVSFGAAENEVDDNDAMSTAASVHQLPKWSTCPRPRLMKSW</sequence>
<reference evidence="2" key="1">
    <citation type="submission" date="2018-03" db="EMBL/GenBank/DDBJ databases">
        <title>Draft genome sequence of Rohu Carp (Labeo rohita).</title>
        <authorList>
            <person name="Das P."/>
            <person name="Kushwaha B."/>
            <person name="Joshi C.G."/>
            <person name="Kumar D."/>
            <person name="Nagpure N.S."/>
            <person name="Sahoo L."/>
            <person name="Das S.P."/>
            <person name="Bit A."/>
            <person name="Patnaik S."/>
            <person name="Meher P.K."/>
            <person name="Jayasankar P."/>
            <person name="Koringa P.G."/>
            <person name="Patel N.V."/>
            <person name="Hinsu A.T."/>
            <person name="Kumar R."/>
            <person name="Pandey M."/>
            <person name="Agarwal S."/>
            <person name="Srivastava S."/>
            <person name="Singh M."/>
            <person name="Iquebal M.A."/>
            <person name="Jaiswal S."/>
            <person name="Angadi U.B."/>
            <person name="Kumar N."/>
            <person name="Raza M."/>
            <person name="Shah T.M."/>
            <person name="Rai A."/>
            <person name="Jena J.K."/>
        </authorList>
    </citation>
    <scope>NUCLEOTIDE SEQUENCE [LARGE SCALE GENOMIC DNA]</scope>
    <source>
        <strain evidence="2">DASCIFA01</strain>
        <tissue evidence="2">Testis</tissue>
    </source>
</reference>
<dbReference type="AlphaFoldDB" id="A0A498NSL0"/>
<dbReference type="EMBL" id="QBIY01011141">
    <property type="protein sequence ID" value="RXN35100.1"/>
    <property type="molecule type" value="Genomic_DNA"/>
</dbReference>
<dbReference type="Proteomes" id="UP000290572">
    <property type="component" value="Unassembled WGS sequence"/>
</dbReference>